<dbReference type="Gene3D" id="3.40.5.90">
    <property type="entry name" value="CDGSH iron-sulfur domain, mitoNEET-type"/>
    <property type="match status" value="1"/>
</dbReference>
<dbReference type="InterPro" id="IPR018967">
    <property type="entry name" value="FeS-contain_CDGSH-typ"/>
</dbReference>
<sequence length="140" mass="15745">MAEKVKEYDSKDLSVIWKPEKCIHSEICFKGLSSVFNPNERPWVNVNGAEDKTIKEQIDRCPSGALSYKLKDVQASDAKIEDEQIVEITRGGPLMIYGNIKVKHHDGSETSKHRVTAFCRCGASSNKPFCDGSHKKIDFE</sequence>
<dbReference type="GO" id="GO:0051537">
    <property type="term" value="F:2 iron, 2 sulfur cluster binding"/>
    <property type="evidence" value="ECO:0007669"/>
    <property type="project" value="UniProtKB-KW"/>
</dbReference>
<evidence type="ECO:0000256" key="4">
    <source>
        <dbReference type="ARBA" id="ARBA00023014"/>
    </source>
</evidence>
<dbReference type="Proteomes" id="UP000198393">
    <property type="component" value="Unassembled WGS sequence"/>
</dbReference>
<reference evidence="6 7" key="1">
    <citation type="submission" date="2017-06" db="EMBL/GenBank/DDBJ databases">
        <authorList>
            <person name="Kim H.J."/>
            <person name="Triplett B.A."/>
        </authorList>
    </citation>
    <scope>NUCLEOTIDE SEQUENCE [LARGE SCALE GENOMIC DNA]</scope>
    <source>
        <strain evidence="6 7">DSM 19307</strain>
    </source>
</reference>
<proteinExistence type="predicted"/>
<dbReference type="InterPro" id="IPR042216">
    <property type="entry name" value="MitoNEET_CISD"/>
</dbReference>
<dbReference type="GO" id="GO:0046872">
    <property type="term" value="F:metal ion binding"/>
    <property type="evidence" value="ECO:0007669"/>
    <property type="project" value="UniProtKB-KW"/>
</dbReference>
<feature type="domain" description="Iron-binding zinc finger CDGSH type" evidence="5">
    <location>
        <begin position="97"/>
        <end position="140"/>
    </location>
</feature>
<evidence type="ECO:0000313" key="6">
    <source>
        <dbReference type="EMBL" id="SNS85374.1"/>
    </source>
</evidence>
<keyword evidence="7" id="KW-1185">Reference proteome</keyword>
<protein>
    <submittedName>
        <fullName evidence="6">Uncharacterized Fe-S cluster protein YjdI</fullName>
    </submittedName>
</protein>
<evidence type="ECO:0000256" key="2">
    <source>
        <dbReference type="ARBA" id="ARBA00022723"/>
    </source>
</evidence>
<dbReference type="Pfam" id="PF09360">
    <property type="entry name" value="zf-CDGSH"/>
    <property type="match status" value="1"/>
</dbReference>
<keyword evidence="4" id="KW-0411">Iron-sulfur</keyword>
<accession>A0A239HYR9</accession>
<dbReference type="SMART" id="SM00704">
    <property type="entry name" value="ZnF_CDGSH"/>
    <property type="match status" value="1"/>
</dbReference>
<gene>
    <name evidence="6" type="ORF">SAMN05421640_1531</name>
</gene>
<dbReference type="OrthoDB" id="9795032at2"/>
<organism evidence="6 7">
    <name type="scientific">Ekhidna lutea</name>
    <dbReference type="NCBI Taxonomy" id="447679"/>
    <lineage>
        <taxon>Bacteria</taxon>
        <taxon>Pseudomonadati</taxon>
        <taxon>Bacteroidota</taxon>
        <taxon>Cytophagia</taxon>
        <taxon>Cytophagales</taxon>
        <taxon>Reichenbachiellaceae</taxon>
        <taxon>Ekhidna</taxon>
    </lineage>
</organism>
<dbReference type="Pfam" id="PF06902">
    <property type="entry name" value="Fer4_19"/>
    <property type="match status" value="1"/>
</dbReference>
<dbReference type="EMBL" id="FZPD01000002">
    <property type="protein sequence ID" value="SNS85374.1"/>
    <property type="molecule type" value="Genomic_DNA"/>
</dbReference>
<evidence type="ECO:0000256" key="3">
    <source>
        <dbReference type="ARBA" id="ARBA00023004"/>
    </source>
</evidence>
<evidence type="ECO:0000259" key="5">
    <source>
        <dbReference type="SMART" id="SM00704"/>
    </source>
</evidence>
<keyword evidence="1" id="KW-0001">2Fe-2S</keyword>
<dbReference type="GO" id="GO:0005737">
    <property type="term" value="C:cytoplasm"/>
    <property type="evidence" value="ECO:0007669"/>
    <property type="project" value="UniProtKB-ARBA"/>
</dbReference>
<evidence type="ECO:0000313" key="7">
    <source>
        <dbReference type="Proteomes" id="UP000198393"/>
    </source>
</evidence>
<dbReference type="InterPro" id="IPR010693">
    <property type="entry name" value="Divergent_4Fe-4S_mono-cluster"/>
</dbReference>
<keyword evidence="2" id="KW-0479">Metal-binding</keyword>
<name>A0A239HYR9_EKHLU</name>
<dbReference type="RefSeq" id="WP_089356256.1">
    <property type="nucleotide sequence ID" value="NZ_FZPD01000002.1"/>
</dbReference>
<dbReference type="AlphaFoldDB" id="A0A239HYR9"/>
<evidence type="ECO:0000256" key="1">
    <source>
        <dbReference type="ARBA" id="ARBA00022714"/>
    </source>
</evidence>
<keyword evidence="3" id="KW-0408">Iron</keyword>